<dbReference type="Pfam" id="PF05676">
    <property type="entry name" value="NDUF_B7"/>
    <property type="match status" value="1"/>
</dbReference>
<evidence type="ECO:0000256" key="8">
    <source>
        <dbReference type="ARBA" id="ARBA00022792"/>
    </source>
</evidence>
<accession>A0A8B8CRT1</accession>
<keyword evidence="14" id="KW-1185">Reference proteome</keyword>
<dbReference type="GO" id="GO:0005743">
    <property type="term" value="C:mitochondrial inner membrane"/>
    <property type="evidence" value="ECO:0007669"/>
    <property type="project" value="UniProtKB-SubCell"/>
</dbReference>
<evidence type="ECO:0000256" key="13">
    <source>
        <dbReference type="SAM" id="MobiDB-lite"/>
    </source>
</evidence>
<evidence type="ECO:0000256" key="2">
    <source>
        <dbReference type="ARBA" id="ARBA00004569"/>
    </source>
</evidence>
<keyword evidence="6" id="KW-0813">Transport</keyword>
<evidence type="ECO:0000256" key="7">
    <source>
        <dbReference type="ARBA" id="ARBA00022660"/>
    </source>
</evidence>
<keyword evidence="11" id="KW-0472">Membrane</keyword>
<evidence type="ECO:0000256" key="6">
    <source>
        <dbReference type="ARBA" id="ARBA00022448"/>
    </source>
</evidence>
<evidence type="ECO:0000256" key="11">
    <source>
        <dbReference type="ARBA" id="ARBA00023136"/>
    </source>
</evidence>
<dbReference type="KEGG" id="cvn:111121515"/>
<dbReference type="OrthoDB" id="268414at2759"/>
<dbReference type="PANTHER" id="PTHR20900:SF0">
    <property type="entry name" value="NADH DEHYDROGENASE [UBIQUINONE] 1 BETA SUBCOMPLEX SUBUNIT 7"/>
    <property type="match status" value="1"/>
</dbReference>
<keyword evidence="7" id="KW-0679">Respiratory chain</keyword>
<keyword evidence="8" id="KW-0999">Mitochondrion inner membrane</keyword>
<evidence type="ECO:0000256" key="3">
    <source>
        <dbReference type="ARBA" id="ARBA00004637"/>
    </source>
</evidence>
<reference evidence="15" key="1">
    <citation type="submission" date="2025-08" db="UniProtKB">
        <authorList>
            <consortium name="RefSeq"/>
        </authorList>
    </citation>
    <scope>IDENTIFICATION</scope>
    <source>
        <tissue evidence="15">Whole sample</tissue>
    </source>
</reference>
<protein>
    <recommendedName>
        <fullName evidence="5">NADH dehydrogenase [ubiquinone] 1 beta subcomplex subunit 7</fullName>
    </recommendedName>
</protein>
<dbReference type="GeneID" id="111121515"/>
<feature type="compositionally biased region" description="Basic and acidic residues" evidence="13">
    <location>
        <begin position="18"/>
        <end position="27"/>
    </location>
</feature>
<evidence type="ECO:0000256" key="9">
    <source>
        <dbReference type="ARBA" id="ARBA00022982"/>
    </source>
</evidence>
<evidence type="ECO:0000313" key="15">
    <source>
        <dbReference type="RefSeq" id="XP_022318528.1"/>
    </source>
</evidence>
<dbReference type="RefSeq" id="XP_022318528.1">
    <property type="nucleotide sequence ID" value="XM_022462820.1"/>
</dbReference>
<dbReference type="InterPro" id="IPR008698">
    <property type="entry name" value="NDUB7"/>
</dbReference>
<dbReference type="Proteomes" id="UP000694844">
    <property type="component" value="Chromosome 2"/>
</dbReference>
<keyword evidence="10" id="KW-0496">Mitochondrion</keyword>
<evidence type="ECO:0000313" key="14">
    <source>
        <dbReference type="Proteomes" id="UP000694844"/>
    </source>
</evidence>
<evidence type="ECO:0000256" key="1">
    <source>
        <dbReference type="ARBA" id="ARBA00003195"/>
    </source>
</evidence>
<name>A0A8B8CRT1_CRAVI</name>
<dbReference type="PANTHER" id="PTHR20900">
    <property type="entry name" value="NADH:UBIQUINONE OXIDOREDUCTASE B18-LIKE SUBUNIT"/>
    <property type="match status" value="1"/>
</dbReference>
<comment type="subcellular location">
    <subcellularLocation>
        <location evidence="3">Mitochondrion inner membrane</location>
        <topology evidence="3">Peripheral membrane protein</topology>
    </subcellularLocation>
    <subcellularLocation>
        <location evidence="2">Mitochondrion intermembrane space</location>
    </subcellularLocation>
</comment>
<sequence length="128" mass="15612">MGQANSAPFRDIWYGPTERPDWKKEPTFDPMAGFPNGRKIRDPQVTPEQLDAYKLPLKRRDYCAYMYIKFLDCRRNNNWPYTPCDIVFSDFEACENEDFVLRMKEFERERRLMIREKRVKRKLDRESM</sequence>
<keyword evidence="12" id="KW-1015">Disulfide bond</keyword>
<evidence type="ECO:0000256" key="5">
    <source>
        <dbReference type="ARBA" id="ARBA00018677"/>
    </source>
</evidence>
<evidence type="ECO:0000256" key="4">
    <source>
        <dbReference type="ARBA" id="ARBA00008006"/>
    </source>
</evidence>
<evidence type="ECO:0000256" key="10">
    <source>
        <dbReference type="ARBA" id="ARBA00023128"/>
    </source>
</evidence>
<organism evidence="14 15">
    <name type="scientific">Crassostrea virginica</name>
    <name type="common">Eastern oyster</name>
    <dbReference type="NCBI Taxonomy" id="6565"/>
    <lineage>
        <taxon>Eukaryota</taxon>
        <taxon>Metazoa</taxon>
        <taxon>Spiralia</taxon>
        <taxon>Lophotrochozoa</taxon>
        <taxon>Mollusca</taxon>
        <taxon>Bivalvia</taxon>
        <taxon>Autobranchia</taxon>
        <taxon>Pteriomorphia</taxon>
        <taxon>Ostreida</taxon>
        <taxon>Ostreoidea</taxon>
        <taxon>Ostreidae</taxon>
        <taxon>Crassostrea</taxon>
    </lineage>
</organism>
<proteinExistence type="inferred from homology"/>
<gene>
    <name evidence="15" type="primary">LOC111121515</name>
</gene>
<dbReference type="AlphaFoldDB" id="A0A8B8CRT1"/>
<dbReference type="GO" id="GO:0005758">
    <property type="term" value="C:mitochondrial intermembrane space"/>
    <property type="evidence" value="ECO:0007669"/>
    <property type="project" value="UniProtKB-SubCell"/>
</dbReference>
<evidence type="ECO:0000256" key="12">
    <source>
        <dbReference type="ARBA" id="ARBA00023157"/>
    </source>
</evidence>
<feature type="region of interest" description="Disordered" evidence="13">
    <location>
        <begin position="1"/>
        <end position="45"/>
    </location>
</feature>
<comment type="similarity">
    <text evidence="4">Belongs to the complex I NDUFB7 subunit family.</text>
</comment>
<keyword evidence="9" id="KW-0249">Electron transport</keyword>
<comment type="function">
    <text evidence="1">Accessory subunit of the mitochondrial membrane respiratory chain NADH dehydrogenase (Complex I), that is believed not to be involved in catalysis. Complex I functions in the transfer of electrons from NADH to the respiratory chain. The immediate electron acceptor for the enzyme is believed to be ubiquinone.</text>
</comment>